<evidence type="ECO:0000256" key="2">
    <source>
        <dbReference type="ARBA" id="ARBA00023125"/>
    </source>
</evidence>
<dbReference type="InterPro" id="IPR036390">
    <property type="entry name" value="WH_DNA-bd_sf"/>
</dbReference>
<keyword evidence="2" id="KW-0238">DNA-binding</keyword>
<dbReference type="PANTHER" id="PTHR33204">
    <property type="entry name" value="TRANSCRIPTIONAL REGULATOR, MARR FAMILY"/>
    <property type="match status" value="1"/>
</dbReference>
<feature type="domain" description="HTH hxlR-type" evidence="4">
    <location>
        <begin position="11"/>
        <end position="108"/>
    </location>
</feature>
<sequence>MSKANPCHGNCPIARVTALLGDGWSLMIIREAFLGSGKFNEFEKRLGIARNILTNRLRKLVEAGLLQRKASETDRRVVEYRLTRSGRALFPVLIALSQWSEQHLSDCSHSVRYVERATGEEIQRIKVLSADGRELDAGELAMLPGPDADPALKARLVAAMEQAGHEAAHAAS</sequence>
<gene>
    <name evidence="5" type="ORF">DZC52_13035</name>
</gene>
<proteinExistence type="predicted"/>
<protein>
    <submittedName>
        <fullName evidence="5">Transcriptional regulator</fullName>
    </submittedName>
</protein>
<evidence type="ECO:0000256" key="3">
    <source>
        <dbReference type="ARBA" id="ARBA00023163"/>
    </source>
</evidence>
<keyword evidence="1" id="KW-0805">Transcription regulation</keyword>
<dbReference type="AlphaFoldDB" id="A0A3E1K5Y0"/>
<dbReference type="EMBL" id="QUZK01000047">
    <property type="protein sequence ID" value="RFF29368.1"/>
    <property type="molecule type" value="Genomic_DNA"/>
</dbReference>
<dbReference type="InterPro" id="IPR011991">
    <property type="entry name" value="ArsR-like_HTH"/>
</dbReference>
<evidence type="ECO:0000313" key="6">
    <source>
        <dbReference type="Proteomes" id="UP000260351"/>
    </source>
</evidence>
<dbReference type="Proteomes" id="UP000260351">
    <property type="component" value="Unassembled WGS sequence"/>
</dbReference>
<evidence type="ECO:0000313" key="5">
    <source>
        <dbReference type="EMBL" id="RFF29368.1"/>
    </source>
</evidence>
<dbReference type="PANTHER" id="PTHR33204:SF18">
    <property type="entry name" value="TRANSCRIPTIONAL REGULATORY PROTEIN"/>
    <property type="match status" value="1"/>
</dbReference>
<keyword evidence="3" id="KW-0804">Transcription</keyword>
<dbReference type="GO" id="GO:0003677">
    <property type="term" value="F:DNA binding"/>
    <property type="evidence" value="ECO:0007669"/>
    <property type="project" value="UniProtKB-KW"/>
</dbReference>
<reference evidence="5 6" key="1">
    <citation type="submission" date="2018-08" db="EMBL/GenBank/DDBJ databases">
        <title>Wenzhouxiangella salilacus sp. nov., a novel bacterium isolated from a saline lake in Xinjiang Province, China.</title>
        <authorList>
            <person name="Han S."/>
        </authorList>
    </citation>
    <scope>NUCLEOTIDE SEQUENCE [LARGE SCALE GENOMIC DNA]</scope>
    <source>
        <strain evidence="5 6">XDB06</strain>
    </source>
</reference>
<dbReference type="RefSeq" id="WP_116651591.1">
    <property type="nucleotide sequence ID" value="NZ_QUZK01000047.1"/>
</dbReference>
<dbReference type="SUPFAM" id="SSF46785">
    <property type="entry name" value="Winged helix' DNA-binding domain"/>
    <property type="match status" value="1"/>
</dbReference>
<organism evidence="5 6">
    <name type="scientific">Wenzhouxiangella sediminis</name>
    <dbReference type="NCBI Taxonomy" id="1792836"/>
    <lineage>
        <taxon>Bacteria</taxon>
        <taxon>Pseudomonadati</taxon>
        <taxon>Pseudomonadota</taxon>
        <taxon>Gammaproteobacteria</taxon>
        <taxon>Chromatiales</taxon>
        <taxon>Wenzhouxiangellaceae</taxon>
        <taxon>Wenzhouxiangella</taxon>
    </lineage>
</organism>
<dbReference type="InterPro" id="IPR000835">
    <property type="entry name" value="HTH_MarR-typ"/>
</dbReference>
<dbReference type="InterPro" id="IPR002577">
    <property type="entry name" value="HTH_HxlR"/>
</dbReference>
<dbReference type="PROSITE" id="PS51118">
    <property type="entry name" value="HTH_HXLR"/>
    <property type="match status" value="1"/>
</dbReference>
<dbReference type="Pfam" id="PF01638">
    <property type="entry name" value="HxlR"/>
    <property type="match status" value="1"/>
</dbReference>
<dbReference type="SMART" id="SM00347">
    <property type="entry name" value="HTH_MARR"/>
    <property type="match status" value="1"/>
</dbReference>
<evidence type="ECO:0000256" key="1">
    <source>
        <dbReference type="ARBA" id="ARBA00023015"/>
    </source>
</evidence>
<name>A0A3E1K5Y0_9GAMM</name>
<dbReference type="GO" id="GO:0003700">
    <property type="term" value="F:DNA-binding transcription factor activity"/>
    <property type="evidence" value="ECO:0007669"/>
    <property type="project" value="InterPro"/>
</dbReference>
<dbReference type="OrthoDB" id="9807069at2"/>
<accession>A0A3E1K5Y0</accession>
<dbReference type="Gene3D" id="1.10.10.10">
    <property type="entry name" value="Winged helix-like DNA-binding domain superfamily/Winged helix DNA-binding domain"/>
    <property type="match status" value="1"/>
</dbReference>
<dbReference type="CDD" id="cd00090">
    <property type="entry name" value="HTH_ARSR"/>
    <property type="match status" value="1"/>
</dbReference>
<comment type="caution">
    <text evidence="5">The sequence shown here is derived from an EMBL/GenBank/DDBJ whole genome shotgun (WGS) entry which is preliminary data.</text>
</comment>
<evidence type="ECO:0000259" key="4">
    <source>
        <dbReference type="PROSITE" id="PS51118"/>
    </source>
</evidence>
<dbReference type="InterPro" id="IPR036388">
    <property type="entry name" value="WH-like_DNA-bd_sf"/>
</dbReference>
<keyword evidence="6" id="KW-1185">Reference proteome</keyword>